<dbReference type="Pfam" id="PF00374">
    <property type="entry name" value="NiFeSe_Hases"/>
    <property type="match status" value="2"/>
</dbReference>
<sequence>MTSTDQTLPEGIQAQNRTIVVDELARVEGEGALDVKVEDGVITNIKFRIVEPPRFFEALLRGRMYSDAPDVTARICGICPIAYMLGAINAMEDAFDIVPPAQIKRLRRLIYCGEWIESHVLHSAMLHAPDFLGLADAFLIAKVNPDLVKTALRLKKLGNTILEVVGGRAVHPVNLKVGGFYRTPRKADVKALEGELEWAIGASVELLEAFAGFDYPDFEQDYLCVSMRHPDEYAIQEGNLVSSRGLDIRVADFPKHFYEEHVEHSNALHGRTREGEPYLVGPIARYNNNYEQLSPYAKEMAEKVGLPRVVRNPYQSILVRMVETLYVCEEALAIVREYEEPAAPSVPVDIHAGAGAGAGVTEAPRGICWHHYSLNDAGRILNATIVPPTAQNQPQIEDDLRGVVQGNLDLDDEALKWRCEQTIRNYDPCISCATHFLKLRIDRG</sequence>
<reference evidence="3" key="1">
    <citation type="submission" date="2023-07" db="EMBL/GenBank/DDBJ databases">
        <title>Genome sequencing of Purple Non-Sulfur Bacteria from various extreme environments.</title>
        <authorList>
            <person name="Mayer M."/>
        </authorList>
    </citation>
    <scope>NUCLEOTIDE SEQUENCE [LARGE SCALE GENOMIC DNA]</scope>
    <source>
        <strain evidence="3">DSM 17935</strain>
    </source>
</reference>
<name>A0ABT3H9N0_9HYPH</name>
<protein>
    <submittedName>
        <fullName evidence="2">Coenzyme F420-reducing hydrogenase alpha subunit</fullName>
    </submittedName>
</protein>
<dbReference type="SUPFAM" id="SSF56762">
    <property type="entry name" value="HydB/Nqo4-like"/>
    <property type="match status" value="1"/>
</dbReference>
<evidence type="ECO:0000256" key="1">
    <source>
        <dbReference type="ARBA" id="ARBA00023002"/>
    </source>
</evidence>
<evidence type="ECO:0000313" key="3">
    <source>
        <dbReference type="Proteomes" id="UP001209755"/>
    </source>
</evidence>
<dbReference type="PROSITE" id="PS00508">
    <property type="entry name" value="NI_HGENASE_L_2"/>
    <property type="match status" value="1"/>
</dbReference>
<dbReference type="Proteomes" id="UP001209755">
    <property type="component" value="Unassembled WGS sequence"/>
</dbReference>
<dbReference type="EMBL" id="JAOQNS010000003">
    <property type="protein sequence ID" value="MCW2307107.1"/>
    <property type="molecule type" value="Genomic_DNA"/>
</dbReference>
<dbReference type="InterPro" id="IPR018194">
    <property type="entry name" value="Ni-dep_hyd_lsu_Ni_BS"/>
</dbReference>
<dbReference type="InterPro" id="IPR001501">
    <property type="entry name" value="Ni-dep_hyd_lsu"/>
</dbReference>
<keyword evidence="1" id="KW-0560">Oxidoreductase</keyword>
<keyword evidence="3" id="KW-1185">Reference proteome</keyword>
<organism evidence="2 3">
    <name type="scientific">Rhodobium gokarnense</name>
    <dbReference type="NCBI Taxonomy" id="364296"/>
    <lineage>
        <taxon>Bacteria</taxon>
        <taxon>Pseudomonadati</taxon>
        <taxon>Pseudomonadota</taxon>
        <taxon>Alphaproteobacteria</taxon>
        <taxon>Hyphomicrobiales</taxon>
        <taxon>Rhodobiaceae</taxon>
        <taxon>Rhodobium</taxon>
    </lineage>
</organism>
<evidence type="ECO:0000313" key="2">
    <source>
        <dbReference type="EMBL" id="MCW2307107.1"/>
    </source>
</evidence>
<gene>
    <name evidence="2" type="ORF">M2319_001429</name>
</gene>
<dbReference type="PANTHER" id="PTHR43600:SF4">
    <property type="entry name" value="CYTOSOLIC NIFE-HYDROGENASE, ALPHA SUBUNIT"/>
    <property type="match status" value="1"/>
</dbReference>
<comment type="caution">
    <text evidence="2">The sequence shown here is derived from an EMBL/GenBank/DDBJ whole genome shotgun (WGS) entry which is preliminary data.</text>
</comment>
<accession>A0ABT3H9N0</accession>
<dbReference type="RefSeq" id="WP_264600757.1">
    <property type="nucleotide sequence ID" value="NZ_JAOQNS010000003.1"/>
</dbReference>
<proteinExistence type="predicted"/>
<dbReference type="Gene3D" id="1.10.645.10">
    <property type="entry name" value="Cytochrome-c3 Hydrogenase, chain B"/>
    <property type="match status" value="1"/>
</dbReference>
<dbReference type="InterPro" id="IPR029014">
    <property type="entry name" value="NiFe-Hase_large"/>
</dbReference>
<dbReference type="PANTHER" id="PTHR43600">
    <property type="entry name" value="COENZYME F420 HYDROGENASE, SUBUNIT ALPHA"/>
    <property type="match status" value="1"/>
</dbReference>